<sequence>MTKQDDAWFDADKEASKLERQAGIAEPAQTTRGFLWSIVLPCIAMGVFLICALWLLISYFHLLG</sequence>
<reference evidence="2 3" key="1">
    <citation type="submission" date="2022-06" db="EMBL/GenBank/DDBJ databases">
        <title>Whole-genome of Asaia lannensis strain LMG 27011T.</title>
        <authorList>
            <person name="Sombolestani A."/>
        </authorList>
    </citation>
    <scope>NUCLEOTIDE SEQUENCE [LARGE SCALE GENOMIC DNA]</scope>
    <source>
        <strain evidence="2 3">NBRC 102526</strain>
    </source>
</reference>
<protein>
    <submittedName>
        <fullName evidence="2">Uncharacterized protein</fullName>
    </submittedName>
</protein>
<feature type="transmembrane region" description="Helical" evidence="1">
    <location>
        <begin position="34"/>
        <end position="57"/>
    </location>
</feature>
<dbReference type="EMBL" id="JAMXQU010000002">
    <property type="protein sequence ID" value="MCO6159074.1"/>
    <property type="molecule type" value="Genomic_DNA"/>
</dbReference>
<keyword evidence="1" id="KW-0812">Transmembrane</keyword>
<evidence type="ECO:0000313" key="3">
    <source>
        <dbReference type="Proteomes" id="UP001523401"/>
    </source>
</evidence>
<dbReference type="RefSeq" id="WP_222547808.1">
    <property type="nucleotide sequence ID" value="NZ_BAPW01000012.1"/>
</dbReference>
<name>A0ABT1CGE0_9PROT</name>
<proteinExistence type="predicted"/>
<organism evidence="2 3">
    <name type="scientific">Asaia lannensis NBRC 102526</name>
    <dbReference type="NCBI Taxonomy" id="1307926"/>
    <lineage>
        <taxon>Bacteria</taxon>
        <taxon>Pseudomonadati</taxon>
        <taxon>Pseudomonadota</taxon>
        <taxon>Alphaproteobacteria</taxon>
        <taxon>Acetobacterales</taxon>
        <taxon>Acetobacteraceae</taxon>
        <taxon>Asaia</taxon>
    </lineage>
</organism>
<comment type="caution">
    <text evidence="2">The sequence shown here is derived from an EMBL/GenBank/DDBJ whole genome shotgun (WGS) entry which is preliminary data.</text>
</comment>
<evidence type="ECO:0000313" key="2">
    <source>
        <dbReference type="EMBL" id="MCO6159074.1"/>
    </source>
</evidence>
<keyword evidence="1" id="KW-1133">Transmembrane helix</keyword>
<gene>
    <name evidence="2" type="ORF">NF685_03400</name>
</gene>
<accession>A0ABT1CGE0</accession>
<keyword evidence="3" id="KW-1185">Reference proteome</keyword>
<dbReference type="Proteomes" id="UP001523401">
    <property type="component" value="Unassembled WGS sequence"/>
</dbReference>
<evidence type="ECO:0000256" key="1">
    <source>
        <dbReference type="SAM" id="Phobius"/>
    </source>
</evidence>
<keyword evidence="1" id="KW-0472">Membrane</keyword>